<dbReference type="OrthoDB" id="5782056at2"/>
<dbReference type="AlphaFoldDB" id="A0A1M7DI74"/>
<dbReference type="Proteomes" id="UP000184123">
    <property type="component" value="Unassembled WGS sequence"/>
</dbReference>
<keyword evidence="6" id="KW-1185">Reference proteome</keyword>
<protein>
    <recommendedName>
        <fullName evidence="2">DUF2726 domain-containing protein</fullName>
    </recommendedName>
</protein>
<evidence type="ECO:0000256" key="1">
    <source>
        <dbReference type="SAM" id="Phobius"/>
    </source>
</evidence>
<evidence type="ECO:0000259" key="2">
    <source>
        <dbReference type="Pfam" id="PF10881"/>
    </source>
</evidence>
<evidence type="ECO:0000313" key="3">
    <source>
        <dbReference type="EMBL" id="GEN23113.1"/>
    </source>
</evidence>
<reference evidence="3 6" key="2">
    <citation type="submission" date="2019-07" db="EMBL/GenBank/DDBJ databases">
        <title>Whole genome shotgun sequence of Halomonas cupida NBRC 102219.</title>
        <authorList>
            <person name="Hosoyama A."/>
            <person name="Uohara A."/>
            <person name="Ohji S."/>
            <person name="Ichikawa N."/>
        </authorList>
    </citation>
    <scope>NUCLEOTIDE SEQUENCE [LARGE SCALE GENOMIC DNA]</scope>
    <source>
        <strain evidence="3 6">NBRC 102219</strain>
    </source>
</reference>
<evidence type="ECO:0000313" key="4">
    <source>
        <dbReference type="EMBL" id="SHL79063.1"/>
    </source>
</evidence>
<proteinExistence type="predicted"/>
<dbReference type="EMBL" id="BJXU01000034">
    <property type="protein sequence ID" value="GEN23113.1"/>
    <property type="molecule type" value="Genomic_DNA"/>
</dbReference>
<dbReference type="Proteomes" id="UP000321726">
    <property type="component" value="Unassembled WGS sequence"/>
</dbReference>
<feature type="transmembrane region" description="Helical" evidence="1">
    <location>
        <begin position="16"/>
        <end position="36"/>
    </location>
</feature>
<sequence length="197" mass="22099">MSGTAVPSGAIDFGMIALWGLLALALLHVLVSLVFWRLKKGALPYISQPSLNSPTEQAFYGAVSRAVGSTVLIACKVRIADVLRVRFRKCHAHDQRWWRYFRLISSKHVDLVLCEPRGGRILIAIELDDRTHGRADRKRRDRFVDRAFASAGIPLVRFPARGRYDVHEIRAQLAPHLHLTPPEEGSVVCQKSRSSTP</sequence>
<keyword evidence="1" id="KW-0472">Membrane</keyword>
<organism evidence="4 5">
    <name type="scientific">Halomonas cupida</name>
    <dbReference type="NCBI Taxonomy" id="44933"/>
    <lineage>
        <taxon>Bacteria</taxon>
        <taxon>Pseudomonadati</taxon>
        <taxon>Pseudomonadota</taxon>
        <taxon>Gammaproteobacteria</taxon>
        <taxon>Oceanospirillales</taxon>
        <taxon>Halomonadaceae</taxon>
        <taxon>Halomonas</taxon>
    </lineage>
</organism>
<dbReference type="Pfam" id="PF10881">
    <property type="entry name" value="DUF2726"/>
    <property type="match status" value="1"/>
</dbReference>
<reference evidence="4 5" key="1">
    <citation type="submission" date="2016-11" db="EMBL/GenBank/DDBJ databases">
        <authorList>
            <person name="Jaros S."/>
            <person name="Januszkiewicz K."/>
            <person name="Wedrychowicz H."/>
        </authorList>
    </citation>
    <scope>NUCLEOTIDE SEQUENCE [LARGE SCALE GENOMIC DNA]</scope>
    <source>
        <strain evidence="4 5">DSM 4740</strain>
    </source>
</reference>
<accession>A0A1M7DI74</accession>
<evidence type="ECO:0000313" key="6">
    <source>
        <dbReference type="Proteomes" id="UP000321726"/>
    </source>
</evidence>
<keyword evidence="1" id="KW-1133">Transmembrane helix</keyword>
<dbReference type="InterPro" id="IPR024402">
    <property type="entry name" value="DUF2726"/>
</dbReference>
<evidence type="ECO:0000313" key="5">
    <source>
        <dbReference type="Proteomes" id="UP000184123"/>
    </source>
</evidence>
<dbReference type="STRING" id="44933.SAMN05660971_01344"/>
<dbReference type="RefSeq" id="WP_073434268.1">
    <property type="nucleotide sequence ID" value="NZ_BJXU01000034.1"/>
</dbReference>
<name>A0A1M7DI74_9GAMM</name>
<gene>
    <name evidence="3" type="ORF">HCU01_10620</name>
    <name evidence="4" type="ORF">SAMN05660971_01344</name>
</gene>
<feature type="domain" description="DUF2726" evidence="2">
    <location>
        <begin position="51"/>
        <end position="173"/>
    </location>
</feature>
<dbReference type="EMBL" id="FRCA01000003">
    <property type="protein sequence ID" value="SHL79063.1"/>
    <property type="molecule type" value="Genomic_DNA"/>
</dbReference>
<keyword evidence="1" id="KW-0812">Transmembrane</keyword>